<dbReference type="EMBL" id="VSSQ01000039">
    <property type="protein sequence ID" value="MPL67841.1"/>
    <property type="molecule type" value="Genomic_DNA"/>
</dbReference>
<protein>
    <submittedName>
        <fullName evidence="1">Uncharacterized protein</fullName>
    </submittedName>
</protein>
<organism evidence="1">
    <name type="scientific">bioreactor metagenome</name>
    <dbReference type="NCBI Taxonomy" id="1076179"/>
    <lineage>
        <taxon>unclassified sequences</taxon>
        <taxon>metagenomes</taxon>
        <taxon>ecological metagenomes</taxon>
    </lineage>
</organism>
<dbReference type="AlphaFoldDB" id="A0A644TQA2"/>
<evidence type="ECO:0000313" key="1">
    <source>
        <dbReference type="EMBL" id="MPL67841.1"/>
    </source>
</evidence>
<sequence length="67" mass="7787">MQLNMLDLVGQLADMKEIDCKNTMAIAVLIELLIDKGYFTRQEFTKKASQLENDTLAEILLMRKLRR</sequence>
<proteinExistence type="predicted"/>
<comment type="caution">
    <text evidence="1">The sequence shown here is derived from an EMBL/GenBank/DDBJ whole genome shotgun (WGS) entry which is preliminary data.</text>
</comment>
<gene>
    <name evidence="1" type="ORF">SDC9_13544</name>
</gene>
<reference evidence="1" key="1">
    <citation type="submission" date="2019-08" db="EMBL/GenBank/DDBJ databases">
        <authorList>
            <person name="Kucharzyk K."/>
            <person name="Murdoch R.W."/>
            <person name="Higgins S."/>
            <person name="Loffler F."/>
        </authorList>
    </citation>
    <scope>NUCLEOTIDE SEQUENCE</scope>
</reference>
<name>A0A644TQA2_9ZZZZ</name>
<accession>A0A644TQA2</accession>